<evidence type="ECO:0000259" key="9">
    <source>
        <dbReference type="Pfam" id="PF05572"/>
    </source>
</evidence>
<keyword evidence="4" id="KW-0732">Signal</keyword>
<evidence type="ECO:0000256" key="2">
    <source>
        <dbReference type="ARBA" id="ARBA00022670"/>
    </source>
</evidence>
<keyword evidence="11" id="KW-1185">Reference proteome</keyword>
<keyword evidence="5" id="KW-0378">Hydrolase</keyword>
<dbReference type="Proteomes" id="UP000679307">
    <property type="component" value="Chromosome"/>
</dbReference>
<gene>
    <name evidence="10" type="ORF">ENKNEFLB_04218</name>
</gene>
<evidence type="ECO:0000256" key="1">
    <source>
        <dbReference type="ARBA" id="ARBA00008721"/>
    </source>
</evidence>
<feature type="domain" description="Peptidase M43 pregnancy-associated plasma-A" evidence="9">
    <location>
        <begin position="150"/>
        <end position="291"/>
    </location>
</feature>
<reference evidence="10 11" key="1">
    <citation type="submission" date="2021-05" db="EMBL/GenBank/DDBJ databases">
        <title>Complete genome of Nocardioides aquaticus KCTC 9944T isolated from meromictic and hypersaline Ekho Lake, Antarctica.</title>
        <authorList>
            <person name="Hwang K."/>
            <person name="Kim K.M."/>
            <person name="Choe H."/>
        </authorList>
    </citation>
    <scope>NUCLEOTIDE SEQUENCE [LARGE SCALE GENOMIC DNA]</scope>
    <source>
        <strain evidence="10 11">KCTC 9944</strain>
    </source>
</reference>
<dbReference type="PANTHER" id="PTHR47466">
    <property type="match status" value="1"/>
</dbReference>
<evidence type="ECO:0000256" key="7">
    <source>
        <dbReference type="ARBA" id="ARBA00023049"/>
    </source>
</evidence>
<accession>A0ABX8EMT3</accession>
<evidence type="ECO:0000313" key="11">
    <source>
        <dbReference type="Proteomes" id="UP000679307"/>
    </source>
</evidence>
<evidence type="ECO:0000256" key="3">
    <source>
        <dbReference type="ARBA" id="ARBA00022723"/>
    </source>
</evidence>
<keyword evidence="7" id="KW-0482">Metalloprotease</keyword>
<evidence type="ECO:0000256" key="4">
    <source>
        <dbReference type="ARBA" id="ARBA00022729"/>
    </source>
</evidence>
<keyword evidence="8" id="KW-1015">Disulfide bond</keyword>
<organism evidence="10 11">
    <name type="scientific">Nocardioides aquaticus</name>
    <dbReference type="NCBI Taxonomy" id="160826"/>
    <lineage>
        <taxon>Bacteria</taxon>
        <taxon>Bacillati</taxon>
        <taxon>Actinomycetota</taxon>
        <taxon>Actinomycetes</taxon>
        <taxon>Propionibacteriales</taxon>
        <taxon>Nocardioidaceae</taxon>
        <taxon>Nocardioides</taxon>
    </lineage>
</organism>
<evidence type="ECO:0000256" key="5">
    <source>
        <dbReference type="ARBA" id="ARBA00022801"/>
    </source>
</evidence>
<dbReference type="PANTHER" id="PTHR47466:SF1">
    <property type="entry name" value="METALLOPROTEASE MEP1 (AFU_ORTHOLOGUE AFUA_1G07730)-RELATED"/>
    <property type="match status" value="1"/>
</dbReference>
<keyword evidence="6" id="KW-0862">Zinc</keyword>
<dbReference type="InterPro" id="IPR008754">
    <property type="entry name" value="Peptidase_M43"/>
</dbReference>
<comment type="similarity">
    <text evidence="1">Belongs to the peptidase M43B family.</text>
</comment>
<protein>
    <recommendedName>
        <fullName evidence="9">Peptidase M43 pregnancy-associated plasma-A domain-containing protein</fullName>
    </recommendedName>
</protein>
<dbReference type="CDD" id="cd04275">
    <property type="entry name" value="ZnMc_pappalysin_like"/>
    <property type="match status" value="1"/>
</dbReference>
<evidence type="ECO:0000256" key="8">
    <source>
        <dbReference type="ARBA" id="ARBA00023157"/>
    </source>
</evidence>
<keyword evidence="2" id="KW-0645">Protease</keyword>
<evidence type="ECO:0000313" key="10">
    <source>
        <dbReference type="EMBL" id="QVT81801.1"/>
    </source>
</evidence>
<dbReference type="RefSeq" id="WP_246535710.1">
    <property type="nucleotide sequence ID" value="NZ_BAAAHS010000028.1"/>
</dbReference>
<evidence type="ECO:0000256" key="6">
    <source>
        <dbReference type="ARBA" id="ARBA00022833"/>
    </source>
</evidence>
<dbReference type="Pfam" id="PF05572">
    <property type="entry name" value="Peptidase_M43"/>
    <property type="match status" value="1"/>
</dbReference>
<proteinExistence type="inferred from homology"/>
<dbReference type="EMBL" id="CP075371">
    <property type="protein sequence ID" value="QVT81801.1"/>
    <property type="molecule type" value="Genomic_DNA"/>
</dbReference>
<keyword evidence="3" id="KW-0479">Metal-binding</keyword>
<name>A0ABX8EMT3_9ACTN</name>
<sequence length="301" mass="32837">MPPRRRQCAAMQEYERLLEEQPSFRRNQQRAEQFTARAVMSGQAERVARRLVTIPVVFHVVHRTGPEDVSAEQLRSQLDVLNRDFRATNPDIAQVPAPWQGLVADAKIEFRLARRDPAGKKTDGVVRVQTERRSFGPGDDVKRASRGGSAAWPADAYLNIWVCTLGNGLLGYAQFPGGPKATDGVVVLNTAVGTEGTAAAPFDGGRTLTHEIGHWLNLRHIWGDTLDCSGGDRVPDTPNCEGPNTGKPTFPVITCSNGPHGGMFMNYMDYVDDAAMFMFTAGQVTRMNACLAGPRASFAPA</sequence>